<keyword evidence="12" id="KW-1185">Reference proteome</keyword>
<dbReference type="PANTHER" id="PTHR30294">
    <property type="entry name" value="MEMBRANE COMPONENT OF ABC TRANSPORTER YHHJ-RELATED"/>
    <property type="match status" value="1"/>
</dbReference>
<feature type="transmembrane region" description="Helical" evidence="7">
    <location>
        <begin position="133"/>
        <end position="154"/>
    </location>
</feature>
<gene>
    <name evidence="11" type="ORF">ACFPQA_07065</name>
</gene>
<feature type="transmembrane region" description="Helical" evidence="7">
    <location>
        <begin position="50"/>
        <end position="69"/>
    </location>
</feature>
<feature type="domain" description="DUF7088" evidence="10">
    <location>
        <begin position="281"/>
        <end position="385"/>
    </location>
</feature>
<keyword evidence="5 7" id="KW-0472">Membrane</keyword>
<proteinExistence type="predicted"/>
<evidence type="ECO:0000259" key="9">
    <source>
        <dbReference type="Pfam" id="PF12698"/>
    </source>
</evidence>
<dbReference type="EMBL" id="JBHSNL010000001">
    <property type="protein sequence ID" value="MFC5544804.1"/>
    <property type="molecule type" value="Genomic_DNA"/>
</dbReference>
<comment type="subcellular location">
    <subcellularLocation>
        <location evidence="1">Cell membrane</location>
        <topology evidence="1">Multi-pass membrane protein</topology>
    </subcellularLocation>
</comment>
<evidence type="ECO:0000256" key="7">
    <source>
        <dbReference type="SAM" id="Phobius"/>
    </source>
</evidence>
<feature type="domain" description="ABC-type uncharacterised transport system" evidence="8">
    <location>
        <begin position="564"/>
        <end position="871"/>
    </location>
</feature>
<dbReference type="InterPro" id="IPR013525">
    <property type="entry name" value="ABC2_TM"/>
</dbReference>
<evidence type="ECO:0000256" key="4">
    <source>
        <dbReference type="ARBA" id="ARBA00022989"/>
    </source>
</evidence>
<feature type="transmembrane region" description="Helical" evidence="7">
    <location>
        <begin position="929"/>
        <end position="946"/>
    </location>
</feature>
<feature type="transmembrane region" description="Helical" evidence="7">
    <location>
        <begin position="216"/>
        <end position="234"/>
    </location>
</feature>
<keyword evidence="2" id="KW-1003">Cell membrane</keyword>
<dbReference type="RefSeq" id="WP_248153895.1">
    <property type="nucleotide sequence ID" value="NZ_JAKZAJ010000001.1"/>
</dbReference>
<evidence type="ECO:0000256" key="3">
    <source>
        <dbReference type="ARBA" id="ARBA00022692"/>
    </source>
</evidence>
<evidence type="ECO:0000256" key="5">
    <source>
        <dbReference type="ARBA" id="ARBA00023136"/>
    </source>
</evidence>
<evidence type="ECO:0000256" key="1">
    <source>
        <dbReference type="ARBA" id="ARBA00004651"/>
    </source>
</evidence>
<reference evidence="12" key="1">
    <citation type="journal article" date="2019" name="Int. J. Syst. Evol. Microbiol.">
        <title>The Global Catalogue of Microorganisms (GCM) 10K type strain sequencing project: providing services to taxonomists for standard genome sequencing and annotation.</title>
        <authorList>
            <consortium name="The Broad Institute Genomics Platform"/>
            <consortium name="The Broad Institute Genome Sequencing Center for Infectious Disease"/>
            <person name="Wu L."/>
            <person name="Ma J."/>
        </authorList>
    </citation>
    <scope>NUCLEOTIDE SEQUENCE [LARGE SCALE GENOMIC DNA]</scope>
    <source>
        <strain evidence="12">CGMCC 4.1799</strain>
    </source>
</reference>
<protein>
    <submittedName>
        <fullName evidence="11">Gldg family protein</fullName>
    </submittedName>
</protein>
<keyword evidence="4 7" id="KW-1133">Transmembrane helix</keyword>
<dbReference type="InterPro" id="IPR019196">
    <property type="entry name" value="ABC_transp_unknown"/>
</dbReference>
<feature type="domain" description="ABC-2 type transporter transmembrane" evidence="9">
    <location>
        <begin position="53"/>
        <end position="185"/>
    </location>
</feature>
<feature type="transmembrane region" description="Helical" evidence="7">
    <location>
        <begin position="254"/>
        <end position="272"/>
    </location>
</feature>
<dbReference type="Pfam" id="PF23357">
    <property type="entry name" value="DUF7088"/>
    <property type="match status" value="1"/>
</dbReference>
<feature type="transmembrane region" description="Helical" evidence="7">
    <location>
        <begin position="90"/>
        <end position="113"/>
    </location>
</feature>
<keyword evidence="3 7" id="KW-0812">Transmembrane</keyword>
<accession>A0ABW0RJD6</accession>
<evidence type="ECO:0000256" key="6">
    <source>
        <dbReference type="SAM" id="MobiDB-lite"/>
    </source>
</evidence>
<feature type="compositionally biased region" description="Basic and acidic residues" evidence="6">
    <location>
        <begin position="813"/>
        <end position="824"/>
    </location>
</feature>
<dbReference type="PANTHER" id="PTHR30294:SF29">
    <property type="entry name" value="MULTIDRUG ABC TRANSPORTER PERMEASE YBHS-RELATED"/>
    <property type="match status" value="1"/>
</dbReference>
<evidence type="ECO:0000259" key="10">
    <source>
        <dbReference type="Pfam" id="PF23357"/>
    </source>
</evidence>
<sequence>MADLMHVARKEFRGFFASPAAYLFMALFVAACLFVFFWGEAFFARNVADLQPLFSWLPLLLIFLIAALTMRSWSEERRSGTLESLLTSPVSLWQLVLGKFVAALGLLCIALILTLPLPITVSLLGPMDPGPVIGGYVATLFLGAAYIAIGLFTSSRTDNPIVALMVTVLICGLFYLIGSTFITNLTGYQTGQFLQLLGTGSRFKSITRGVLDLRDIYYYVSLTGLFLVLNVYTLEKLRWAGNPPSASHRRWKTVAVLAAVNLIAGNLWLQPLHSVRADLTESHLYTLSDATTQELANLQEPLQIRAYFSEKTHPLLAPLVPRLKSLLEEYGVRGGRNVQVKFIDPTRNKEAEEQAARRYGIKPVPFKTASRYESSIVDSYFDVVISYGDDYQKLGFRDLIEVKARGEGNLNVALKNPEYELTRAVNRLVRGYRSGGDTFAAIKKPVVLDAWVSPKDQLPPDLQSFRDDLQAVIDKLQKRSDGQLTVNVQDPDAGNGELAKKLNDEYGFSPLLASLVNPQPFWFHLMLQSGDNQVQVPLPAMLDQDSLQKAFDDALKRLVPGALKTIALVAPQGNRYRGSDYSQLVKSLEANARVEHTDLSDGHTPAGTDLLLVMNPRKLSDKALFAIDQFLMRGGRVIMAASPFDINLAQNLTASKKATGLKDWLAHNGIELKPSLVLDPMSAELPVPRTRNVGGMTFRDVQMMPYPFFADLRNGELNGSHPVTANLQQMIVSWPSPMTVDKDKTGKLKVTRLMTTSNRSWTSDKPTVLPDFQAYPSLGFDDSAKRHSQLVGVALTGEFTSWFADRKSPLLAQADKKGDDKQDQTAKAMPVKADKKDDKPATPAASSVIRKSPESARLVVVSSGSFASDTMLNLISRSLGTVYDEPVTFIQNAVDWSLEDPSLLALRGQSRYARTLAPLTRQERIGWEYTNYGLALLGLILIWLWRRQVRASDQRRYRKILAEVA</sequence>
<feature type="transmembrane region" description="Helical" evidence="7">
    <location>
        <begin position="161"/>
        <end position="182"/>
    </location>
</feature>
<evidence type="ECO:0000313" key="11">
    <source>
        <dbReference type="EMBL" id="MFC5544804.1"/>
    </source>
</evidence>
<dbReference type="Pfam" id="PF09822">
    <property type="entry name" value="ABC_transp_aux"/>
    <property type="match status" value="1"/>
</dbReference>
<dbReference type="InterPro" id="IPR055396">
    <property type="entry name" value="DUF7088"/>
</dbReference>
<evidence type="ECO:0000313" key="12">
    <source>
        <dbReference type="Proteomes" id="UP001596055"/>
    </source>
</evidence>
<name>A0ABW0RJD6_9GAMM</name>
<feature type="transmembrane region" description="Helical" evidence="7">
    <location>
        <begin position="20"/>
        <end position="38"/>
    </location>
</feature>
<feature type="region of interest" description="Disordered" evidence="6">
    <location>
        <begin position="813"/>
        <end position="849"/>
    </location>
</feature>
<evidence type="ECO:0000259" key="8">
    <source>
        <dbReference type="Pfam" id="PF09822"/>
    </source>
</evidence>
<dbReference type="Pfam" id="PF12698">
    <property type="entry name" value="ABC2_membrane_3"/>
    <property type="match status" value="1"/>
</dbReference>
<organism evidence="11 12">
    <name type="scientific">Marinobacter koreensis</name>
    <dbReference type="NCBI Taxonomy" id="335974"/>
    <lineage>
        <taxon>Bacteria</taxon>
        <taxon>Pseudomonadati</taxon>
        <taxon>Pseudomonadota</taxon>
        <taxon>Gammaproteobacteria</taxon>
        <taxon>Pseudomonadales</taxon>
        <taxon>Marinobacteraceae</taxon>
        <taxon>Marinobacter</taxon>
    </lineage>
</organism>
<dbReference type="Proteomes" id="UP001596055">
    <property type="component" value="Unassembled WGS sequence"/>
</dbReference>
<dbReference type="InterPro" id="IPR051449">
    <property type="entry name" value="ABC-2_transporter_component"/>
</dbReference>
<comment type="caution">
    <text evidence="11">The sequence shown here is derived from an EMBL/GenBank/DDBJ whole genome shotgun (WGS) entry which is preliminary data.</text>
</comment>
<evidence type="ECO:0000256" key="2">
    <source>
        <dbReference type="ARBA" id="ARBA00022475"/>
    </source>
</evidence>